<feature type="transmembrane region" description="Helical" evidence="6">
    <location>
        <begin position="770"/>
        <end position="791"/>
    </location>
</feature>
<sequence>MLRNYLKIAGRALQRRPGPTLINVFGLTVGLAVCLLIGLWVNQELHYDQFHPDAEQIYRLGLDLKMQDQEMKGPITAAPLGPALVDNVPEVQEATRFRYDSDVGFQVEASDFPNTRVIWADTSFFDVFAGFDVLHGSLDRALHGDEVIVLTASTASRLFGRTDVVGRTADLNGSVQEVTAVIQDPPRTTHMPFDAVGSIEISPRMQDMWVSNNYYTYVKLTEAATATSLQSKLDEMVSTFVAPQVKEFVGISMEEMMGNGARYRYYAMPLLDIHLRSDTAFEFRPNGSITYVYTFSAIALFILLLACINFMNLATARASERATEVGMRKALGAARGQLAAQFLGEAMIMTATATVAALGVALISLPLFNSVAATELRASDVLQPEILLGGLVVIVGVGLIAGSYPAFALSRFQPALVLKTDDRHSSGGHGRRLRQGLVVLQFSVSIALIAGTFIVQNQFDYVQSKRLGLDKEQVAVINRAWSLEEDQPRYIERLRHLPSVVAAAAGSAIFQSDGVSNTLFLPDDAPMSQAQTFNYLSVGFGLDEALNLNVIAGRSFDEGREADSSAVMINEALAARFGWDDPVGHRLREPSPDGTEREWTVIGVVEDFHYQSMRYNVDPLVLRPSRWASRVYVRLAPGDAMPILSDMRLFWADLNPENPFQYSFLDQSYASLHRDTQRTGRLFSIFAGVAILIACLGLFGLATYTAQRRTREIGIRKALGATVPEIVALLSREFMLLVMIAFLVALPVAYVTMNGWLSDFAYRVDIGVGVFVFAGALAMIVALLTVGYHAVKAARVHPAHSLRGE</sequence>
<dbReference type="Proteomes" id="UP000220102">
    <property type="component" value="Unassembled WGS sequence"/>
</dbReference>
<evidence type="ECO:0000256" key="4">
    <source>
        <dbReference type="ARBA" id="ARBA00022989"/>
    </source>
</evidence>
<protein>
    <submittedName>
        <fullName evidence="9">Cell division protein FtsX</fullName>
    </submittedName>
</protein>
<name>A0A2A8CWY9_9BACT</name>
<dbReference type="RefSeq" id="WP_098075805.1">
    <property type="nucleotide sequence ID" value="NZ_PDEQ01000005.1"/>
</dbReference>
<keyword evidence="4 6" id="KW-1133">Transmembrane helix</keyword>
<proteinExistence type="predicted"/>
<keyword evidence="10" id="KW-1185">Reference proteome</keyword>
<keyword evidence="3 6" id="KW-0812">Transmembrane</keyword>
<keyword evidence="2" id="KW-1003">Cell membrane</keyword>
<feature type="transmembrane region" description="Helical" evidence="6">
    <location>
        <begin position="346"/>
        <end position="368"/>
    </location>
</feature>
<keyword evidence="9" id="KW-0131">Cell cycle</keyword>
<dbReference type="InterPro" id="IPR050250">
    <property type="entry name" value="Macrolide_Exporter_MacB"/>
</dbReference>
<organism evidence="9 10">
    <name type="scientific">Longibacter salinarum</name>
    <dbReference type="NCBI Taxonomy" id="1850348"/>
    <lineage>
        <taxon>Bacteria</taxon>
        <taxon>Pseudomonadati</taxon>
        <taxon>Rhodothermota</taxon>
        <taxon>Rhodothermia</taxon>
        <taxon>Rhodothermales</taxon>
        <taxon>Salisaetaceae</taxon>
        <taxon>Longibacter</taxon>
    </lineage>
</organism>
<evidence type="ECO:0000313" key="9">
    <source>
        <dbReference type="EMBL" id="PEN13212.1"/>
    </source>
</evidence>
<dbReference type="InterPro" id="IPR025857">
    <property type="entry name" value="MacB_PCD"/>
</dbReference>
<feature type="domain" description="ABC3 transporter permease C-terminal" evidence="7">
    <location>
        <begin position="685"/>
        <end position="797"/>
    </location>
</feature>
<dbReference type="Pfam" id="PF02687">
    <property type="entry name" value="FtsX"/>
    <property type="match status" value="2"/>
</dbReference>
<feature type="transmembrane region" description="Helical" evidence="6">
    <location>
        <begin position="433"/>
        <end position="455"/>
    </location>
</feature>
<dbReference type="GO" id="GO:0051301">
    <property type="term" value="P:cell division"/>
    <property type="evidence" value="ECO:0007669"/>
    <property type="project" value="UniProtKB-KW"/>
</dbReference>
<feature type="transmembrane region" description="Helical" evidence="6">
    <location>
        <begin position="388"/>
        <end position="412"/>
    </location>
</feature>
<feature type="transmembrane region" description="Helical" evidence="6">
    <location>
        <begin position="291"/>
        <end position="311"/>
    </location>
</feature>
<evidence type="ECO:0000313" key="10">
    <source>
        <dbReference type="Proteomes" id="UP000220102"/>
    </source>
</evidence>
<feature type="domain" description="MacB-like periplasmic core" evidence="8">
    <location>
        <begin position="461"/>
        <end position="642"/>
    </location>
</feature>
<dbReference type="OrthoDB" id="5933722at2"/>
<evidence type="ECO:0000256" key="6">
    <source>
        <dbReference type="SAM" id="Phobius"/>
    </source>
</evidence>
<dbReference type="PANTHER" id="PTHR30572">
    <property type="entry name" value="MEMBRANE COMPONENT OF TRANSPORTER-RELATED"/>
    <property type="match status" value="1"/>
</dbReference>
<evidence type="ECO:0000256" key="1">
    <source>
        <dbReference type="ARBA" id="ARBA00004651"/>
    </source>
</evidence>
<feature type="transmembrane region" description="Helical" evidence="6">
    <location>
        <begin position="21"/>
        <end position="41"/>
    </location>
</feature>
<gene>
    <name evidence="9" type="ORF">CRI94_11260</name>
</gene>
<feature type="transmembrane region" description="Helical" evidence="6">
    <location>
        <begin position="726"/>
        <end position="750"/>
    </location>
</feature>
<dbReference type="PANTHER" id="PTHR30572:SF18">
    <property type="entry name" value="ABC-TYPE MACROLIDE FAMILY EXPORT SYSTEM PERMEASE COMPONENT 2"/>
    <property type="match status" value="1"/>
</dbReference>
<dbReference type="Pfam" id="PF12704">
    <property type="entry name" value="MacB_PCD"/>
    <property type="match status" value="2"/>
</dbReference>
<feature type="domain" description="MacB-like periplasmic core" evidence="8">
    <location>
        <begin position="20"/>
        <end position="234"/>
    </location>
</feature>
<dbReference type="GO" id="GO:0005886">
    <property type="term" value="C:plasma membrane"/>
    <property type="evidence" value="ECO:0007669"/>
    <property type="project" value="UniProtKB-SubCell"/>
</dbReference>
<evidence type="ECO:0000256" key="5">
    <source>
        <dbReference type="ARBA" id="ARBA00023136"/>
    </source>
</evidence>
<evidence type="ECO:0000256" key="2">
    <source>
        <dbReference type="ARBA" id="ARBA00022475"/>
    </source>
</evidence>
<dbReference type="AlphaFoldDB" id="A0A2A8CWY9"/>
<evidence type="ECO:0000256" key="3">
    <source>
        <dbReference type="ARBA" id="ARBA00022692"/>
    </source>
</evidence>
<comment type="caution">
    <text evidence="9">The sequence shown here is derived from an EMBL/GenBank/DDBJ whole genome shotgun (WGS) entry which is preliminary data.</text>
</comment>
<reference evidence="9 10" key="1">
    <citation type="submission" date="2017-10" db="EMBL/GenBank/DDBJ databases">
        <title>Draft genome of Longibacter Salinarum.</title>
        <authorList>
            <person name="Goh K.M."/>
            <person name="Shamsir M.S."/>
            <person name="Lim S.W."/>
        </authorList>
    </citation>
    <scope>NUCLEOTIDE SEQUENCE [LARGE SCALE GENOMIC DNA]</scope>
    <source>
        <strain evidence="9 10">KCTC 52045</strain>
    </source>
</reference>
<dbReference type="GO" id="GO:0022857">
    <property type="term" value="F:transmembrane transporter activity"/>
    <property type="evidence" value="ECO:0007669"/>
    <property type="project" value="TreeGrafter"/>
</dbReference>
<evidence type="ECO:0000259" key="8">
    <source>
        <dbReference type="Pfam" id="PF12704"/>
    </source>
</evidence>
<dbReference type="EMBL" id="PDEQ01000005">
    <property type="protein sequence ID" value="PEN13212.1"/>
    <property type="molecule type" value="Genomic_DNA"/>
</dbReference>
<evidence type="ECO:0000259" key="7">
    <source>
        <dbReference type="Pfam" id="PF02687"/>
    </source>
</evidence>
<comment type="subcellular location">
    <subcellularLocation>
        <location evidence="1">Cell membrane</location>
        <topology evidence="1">Multi-pass membrane protein</topology>
    </subcellularLocation>
</comment>
<feature type="transmembrane region" description="Helical" evidence="6">
    <location>
        <begin position="682"/>
        <end position="705"/>
    </location>
</feature>
<feature type="domain" description="ABC3 transporter permease C-terminal" evidence="7">
    <location>
        <begin position="297"/>
        <end position="414"/>
    </location>
</feature>
<dbReference type="InterPro" id="IPR003838">
    <property type="entry name" value="ABC3_permease_C"/>
</dbReference>
<accession>A0A2A8CWY9</accession>
<keyword evidence="9" id="KW-0132">Cell division</keyword>
<keyword evidence="5 6" id="KW-0472">Membrane</keyword>